<feature type="transmembrane region" description="Helical" evidence="1">
    <location>
        <begin position="52"/>
        <end position="77"/>
    </location>
</feature>
<keyword evidence="1" id="KW-0472">Membrane</keyword>
<feature type="transmembrane region" description="Helical" evidence="1">
    <location>
        <begin position="12"/>
        <end position="32"/>
    </location>
</feature>
<keyword evidence="1" id="KW-0812">Transmembrane</keyword>
<name>A0ABD5XY43_9EURY</name>
<comment type="caution">
    <text evidence="2">The sequence shown here is derived from an EMBL/GenBank/DDBJ whole genome shotgun (WGS) entry which is preliminary data.</text>
</comment>
<dbReference type="AlphaFoldDB" id="A0ABD5XY43"/>
<reference evidence="2 3" key="1">
    <citation type="journal article" date="2019" name="Int. J. Syst. Evol. Microbiol.">
        <title>The Global Catalogue of Microorganisms (GCM) 10K type strain sequencing project: providing services to taxonomists for standard genome sequencing and annotation.</title>
        <authorList>
            <consortium name="The Broad Institute Genomics Platform"/>
            <consortium name="The Broad Institute Genome Sequencing Center for Infectious Disease"/>
            <person name="Wu L."/>
            <person name="Ma J."/>
        </authorList>
    </citation>
    <scope>NUCLEOTIDE SEQUENCE [LARGE SCALE GENOMIC DNA]</scope>
    <source>
        <strain evidence="2 3">XZYJT29</strain>
    </source>
</reference>
<keyword evidence="1" id="KW-1133">Transmembrane helix</keyword>
<protein>
    <recommendedName>
        <fullName evidence="4">Tic20-like protein</fullName>
    </recommendedName>
</protein>
<gene>
    <name evidence="2" type="ORF">ACFQMA_03450</name>
</gene>
<sequence>MGDEDERAQRRRLAALSYLLMPVSGLVVRYATDPGERDEFHALQSVFLGVGLLLLFPVAGFVGELYFSAAIAVWVVAMLTAYNGMAFEFPIAGPLARERT</sequence>
<dbReference type="RefSeq" id="WP_274324492.1">
    <property type="nucleotide sequence ID" value="NZ_CP118158.1"/>
</dbReference>
<keyword evidence="3" id="KW-1185">Reference proteome</keyword>
<accession>A0ABD5XY43</accession>
<proteinExistence type="predicted"/>
<dbReference type="Proteomes" id="UP001596432">
    <property type="component" value="Unassembled WGS sequence"/>
</dbReference>
<dbReference type="EMBL" id="JBHTAS010000001">
    <property type="protein sequence ID" value="MFC7138891.1"/>
    <property type="molecule type" value="Genomic_DNA"/>
</dbReference>
<dbReference type="GeneID" id="78819137"/>
<organism evidence="2 3">
    <name type="scientific">Halosimplex aquaticum</name>
    <dbReference type="NCBI Taxonomy" id="3026162"/>
    <lineage>
        <taxon>Archaea</taxon>
        <taxon>Methanobacteriati</taxon>
        <taxon>Methanobacteriota</taxon>
        <taxon>Stenosarchaea group</taxon>
        <taxon>Halobacteria</taxon>
        <taxon>Halobacteriales</taxon>
        <taxon>Haloarculaceae</taxon>
        <taxon>Halosimplex</taxon>
    </lineage>
</organism>
<evidence type="ECO:0000313" key="3">
    <source>
        <dbReference type="Proteomes" id="UP001596432"/>
    </source>
</evidence>
<evidence type="ECO:0008006" key="4">
    <source>
        <dbReference type="Google" id="ProtNLM"/>
    </source>
</evidence>
<evidence type="ECO:0000256" key="1">
    <source>
        <dbReference type="SAM" id="Phobius"/>
    </source>
</evidence>
<evidence type="ECO:0000313" key="2">
    <source>
        <dbReference type="EMBL" id="MFC7138891.1"/>
    </source>
</evidence>